<dbReference type="GO" id="GO:0005634">
    <property type="term" value="C:nucleus"/>
    <property type="evidence" value="ECO:0007669"/>
    <property type="project" value="UniProtKB-SubCell"/>
</dbReference>
<evidence type="ECO:0000256" key="3">
    <source>
        <dbReference type="ARBA" id="ARBA00006958"/>
    </source>
</evidence>
<accession>A0AAD7R2Y0</accession>
<proteinExistence type="inferred from homology"/>
<evidence type="ECO:0000313" key="10">
    <source>
        <dbReference type="Proteomes" id="UP001221898"/>
    </source>
</evidence>
<evidence type="ECO:0000256" key="2">
    <source>
        <dbReference type="ARBA" id="ARBA00004123"/>
    </source>
</evidence>
<dbReference type="InterPro" id="IPR027806">
    <property type="entry name" value="HARBI1_dom"/>
</dbReference>
<dbReference type="InterPro" id="IPR045249">
    <property type="entry name" value="HARBI1-like"/>
</dbReference>
<feature type="domain" description="DDE Tnp4" evidence="8">
    <location>
        <begin position="149"/>
        <end position="296"/>
    </location>
</feature>
<protein>
    <recommendedName>
        <fullName evidence="8">DDE Tnp4 domain-containing protein</fullName>
    </recommendedName>
</protein>
<dbReference type="GO" id="GO:0016787">
    <property type="term" value="F:hydrolase activity"/>
    <property type="evidence" value="ECO:0007669"/>
    <property type="project" value="UniProtKB-KW"/>
</dbReference>
<keyword evidence="10" id="KW-1185">Reference proteome</keyword>
<keyword evidence="7" id="KW-0539">Nucleus</keyword>
<evidence type="ECO:0000256" key="6">
    <source>
        <dbReference type="ARBA" id="ARBA00022801"/>
    </source>
</evidence>
<comment type="subcellular location">
    <subcellularLocation>
        <location evidence="2">Nucleus</location>
    </subcellularLocation>
</comment>
<comment type="caution">
    <text evidence="9">The sequence shown here is derived from an EMBL/GenBank/DDBJ whole genome shotgun (WGS) entry which is preliminary data.</text>
</comment>
<dbReference type="GO" id="GO:0004518">
    <property type="term" value="F:nuclease activity"/>
    <property type="evidence" value="ECO:0007669"/>
    <property type="project" value="UniProtKB-KW"/>
</dbReference>
<dbReference type="PANTHER" id="PTHR22930:SF279">
    <property type="entry name" value="SIMILAR TO ENSANGP00000010363"/>
    <property type="match status" value="1"/>
</dbReference>
<evidence type="ECO:0000256" key="5">
    <source>
        <dbReference type="ARBA" id="ARBA00022723"/>
    </source>
</evidence>
<name>A0AAD7R2Y0_9TELE</name>
<evidence type="ECO:0000256" key="4">
    <source>
        <dbReference type="ARBA" id="ARBA00022722"/>
    </source>
</evidence>
<dbReference type="Pfam" id="PF13359">
    <property type="entry name" value="DDE_Tnp_4"/>
    <property type="match status" value="1"/>
</dbReference>
<dbReference type="AlphaFoldDB" id="A0AAD7R2Y0"/>
<evidence type="ECO:0000259" key="8">
    <source>
        <dbReference type="Pfam" id="PF13359"/>
    </source>
</evidence>
<comment type="similarity">
    <text evidence="3">Belongs to the HARBI1 family.</text>
</comment>
<keyword evidence="4" id="KW-0540">Nuclease</keyword>
<reference evidence="9" key="1">
    <citation type="journal article" date="2023" name="Science">
        <title>Genome structures resolve the early diversification of teleost fishes.</title>
        <authorList>
            <person name="Parey E."/>
            <person name="Louis A."/>
            <person name="Montfort J."/>
            <person name="Bouchez O."/>
            <person name="Roques C."/>
            <person name="Iampietro C."/>
            <person name="Lluch J."/>
            <person name="Castinel A."/>
            <person name="Donnadieu C."/>
            <person name="Desvignes T."/>
            <person name="Floi Bucao C."/>
            <person name="Jouanno E."/>
            <person name="Wen M."/>
            <person name="Mejri S."/>
            <person name="Dirks R."/>
            <person name="Jansen H."/>
            <person name="Henkel C."/>
            <person name="Chen W.J."/>
            <person name="Zahm M."/>
            <person name="Cabau C."/>
            <person name="Klopp C."/>
            <person name="Thompson A.W."/>
            <person name="Robinson-Rechavi M."/>
            <person name="Braasch I."/>
            <person name="Lecointre G."/>
            <person name="Bobe J."/>
            <person name="Postlethwait J.H."/>
            <person name="Berthelot C."/>
            <person name="Roest Crollius H."/>
            <person name="Guiguen Y."/>
        </authorList>
    </citation>
    <scope>NUCLEOTIDE SEQUENCE</scope>
    <source>
        <strain evidence="9">NC1722</strain>
    </source>
</reference>
<keyword evidence="6" id="KW-0378">Hydrolase</keyword>
<evidence type="ECO:0000256" key="1">
    <source>
        <dbReference type="ARBA" id="ARBA00001968"/>
    </source>
</evidence>
<dbReference type="GO" id="GO:0046872">
    <property type="term" value="F:metal ion binding"/>
    <property type="evidence" value="ECO:0007669"/>
    <property type="project" value="UniProtKB-KW"/>
</dbReference>
<gene>
    <name evidence="9" type="ORF">AAFF_G00028080</name>
</gene>
<keyword evidence="5" id="KW-0479">Metal-binding</keyword>
<sequence length="356" mass="40923">MFHAEILIILQTRRQHGEYHRLVQELRLDGERFQRYFRLDRAQFDELLTRVGPRITRLETNWRSPISAAERLAICLRYLATGDSYRSIAYSYRVGITTVGYIIPEVATAIWECLVSEFMPVPKKEDWMTIAEEFRQHWNFPNCLGSIDGKHGTYSIVLLAVVDARYRFRVVDVGAYGRRSDGGTLASSKFGKALQNGRLDLLKTGCCQKQSTWDANPMSLWQMRHSHCRDTSCAHSRGSNLSRRNRVFNYRLSRARMIVENTFGILSAQWRMYRRVIGTSPGNVEKCVKATCVLHNFMRWDRGSPAAERQAPDPVDLQPIRRVGTNNATREAIHVRETLASYFSAEGAVPWQDNVA</sequence>
<dbReference type="PANTHER" id="PTHR22930">
    <property type="match status" value="1"/>
</dbReference>
<dbReference type="Proteomes" id="UP001221898">
    <property type="component" value="Unassembled WGS sequence"/>
</dbReference>
<evidence type="ECO:0000256" key="7">
    <source>
        <dbReference type="ARBA" id="ARBA00023242"/>
    </source>
</evidence>
<evidence type="ECO:0000313" key="9">
    <source>
        <dbReference type="EMBL" id="KAJ8358175.1"/>
    </source>
</evidence>
<comment type="cofactor">
    <cofactor evidence="1">
        <name>a divalent metal cation</name>
        <dbReference type="ChEBI" id="CHEBI:60240"/>
    </cofactor>
</comment>
<dbReference type="EMBL" id="JAINUG010001126">
    <property type="protein sequence ID" value="KAJ8358175.1"/>
    <property type="molecule type" value="Genomic_DNA"/>
</dbReference>
<organism evidence="9 10">
    <name type="scientific">Aldrovandia affinis</name>
    <dbReference type="NCBI Taxonomy" id="143900"/>
    <lineage>
        <taxon>Eukaryota</taxon>
        <taxon>Metazoa</taxon>
        <taxon>Chordata</taxon>
        <taxon>Craniata</taxon>
        <taxon>Vertebrata</taxon>
        <taxon>Euteleostomi</taxon>
        <taxon>Actinopterygii</taxon>
        <taxon>Neopterygii</taxon>
        <taxon>Teleostei</taxon>
        <taxon>Notacanthiformes</taxon>
        <taxon>Halosauridae</taxon>
        <taxon>Aldrovandia</taxon>
    </lineage>
</organism>